<proteinExistence type="predicted"/>
<protein>
    <submittedName>
        <fullName evidence="1">Uncharacterized protein</fullName>
    </submittedName>
</protein>
<evidence type="ECO:0000313" key="1">
    <source>
        <dbReference type="EMBL" id="KAJ8720603.1"/>
    </source>
</evidence>
<organism evidence="1 2">
    <name type="scientific">Mythimna loreyi</name>
    <dbReference type="NCBI Taxonomy" id="667449"/>
    <lineage>
        <taxon>Eukaryota</taxon>
        <taxon>Metazoa</taxon>
        <taxon>Ecdysozoa</taxon>
        <taxon>Arthropoda</taxon>
        <taxon>Hexapoda</taxon>
        <taxon>Insecta</taxon>
        <taxon>Pterygota</taxon>
        <taxon>Neoptera</taxon>
        <taxon>Endopterygota</taxon>
        <taxon>Lepidoptera</taxon>
        <taxon>Glossata</taxon>
        <taxon>Ditrysia</taxon>
        <taxon>Noctuoidea</taxon>
        <taxon>Noctuidae</taxon>
        <taxon>Noctuinae</taxon>
        <taxon>Hadenini</taxon>
        <taxon>Mythimna</taxon>
    </lineage>
</organism>
<reference evidence="1" key="1">
    <citation type="submission" date="2023-03" db="EMBL/GenBank/DDBJ databases">
        <title>Chromosome-level genomes of two armyworms, Mythimna separata and Mythimna loreyi, provide insights into the biosynthesis and reception of sex pheromones.</title>
        <authorList>
            <person name="Zhao H."/>
        </authorList>
    </citation>
    <scope>NUCLEOTIDE SEQUENCE</scope>
    <source>
        <strain evidence="1">BeijingLab</strain>
    </source>
</reference>
<dbReference type="Proteomes" id="UP001231649">
    <property type="component" value="Chromosome 19"/>
</dbReference>
<sequence length="70" mass="7799">MIICDANLNILYVDASYGGVSHDSFVWNQCHIKTFLETLERNGEHCWLLGDSGYAQRPWTMTPILGAAPG</sequence>
<evidence type="ECO:0000313" key="2">
    <source>
        <dbReference type="Proteomes" id="UP001231649"/>
    </source>
</evidence>
<name>A0ACC2QRR0_9NEOP</name>
<gene>
    <name evidence="1" type="ORF">PYW08_006068</name>
</gene>
<accession>A0ACC2QRR0</accession>
<dbReference type="EMBL" id="CM056795">
    <property type="protein sequence ID" value="KAJ8720603.1"/>
    <property type="molecule type" value="Genomic_DNA"/>
</dbReference>
<keyword evidence="2" id="KW-1185">Reference proteome</keyword>
<comment type="caution">
    <text evidence="1">The sequence shown here is derived from an EMBL/GenBank/DDBJ whole genome shotgun (WGS) entry which is preliminary data.</text>
</comment>